<accession>A0A8G2BYJ3</accession>
<evidence type="ECO:0000256" key="3">
    <source>
        <dbReference type="ARBA" id="ARBA00022679"/>
    </source>
</evidence>
<dbReference type="AlphaFoldDB" id="A0A8G2BYJ3"/>
<sequence>MNNKVSIITVNYNGFADTCELIESLLKNENHPYELIVVDNASKQREDRMLKEKYPAIVTIRSDQNLGFAGGNNLGIKQATGKYLFFLNNDTIISQPVLSILIKRLESDKKIGCVSPKLVCWPEIKRIQYAGTTPMSLITLRNQAIGYQQIDNGQFDEAQETTFAHGAAMIIRSSDIEKYGIMPEYYFLYYEELDWCTYMHKAGFSIWYEPLAKIGHKESASVGQQSPLQVYYHTRSRFIYAQRTIDKKTDKIASYIYQSTIVFLKRFITYVMNNKVNLITPLIKGTMSGLIFVIKNNTYGKLSAYN</sequence>
<dbReference type="RefSeq" id="WP_103984187.1">
    <property type="nucleotide sequence ID" value="NZ_FNVS01000020.1"/>
</dbReference>
<evidence type="ECO:0000256" key="2">
    <source>
        <dbReference type="ARBA" id="ARBA00022676"/>
    </source>
</evidence>
<comment type="caution">
    <text evidence="5">The sequence shown here is derived from an EMBL/GenBank/DDBJ whole genome shotgun (WGS) entry which is preliminary data.</text>
</comment>
<organism evidence="5 6">
    <name type="scientific">Parabacteroides chinchillae</name>
    <dbReference type="NCBI Taxonomy" id="871327"/>
    <lineage>
        <taxon>Bacteria</taxon>
        <taxon>Pseudomonadati</taxon>
        <taxon>Bacteroidota</taxon>
        <taxon>Bacteroidia</taxon>
        <taxon>Bacteroidales</taxon>
        <taxon>Tannerellaceae</taxon>
        <taxon>Parabacteroides</taxon>
    </lineage>
</organism>
<dbReference type="PANTHER" id="PTHR43179:SF12">
    <property type="entry name" value="GALACTOFURANOSYLTRANSFERASE GLFT2"/>
    <property type="match status" value="1"/>
</dbReference>
<dbReference type="Proteomes" id="UP000236725">
    <property type="component" value="Unassembled WGS sequence"/>
</dbReference>
<name>A0A8G2BYJ3_9BACT</name>
<feature type="domain" description="Glycosyltransferase 2-like" evidence="4">
    <location>
        <begin position="6"/>
        <end position="178"/>
    </location>
</feature>
<dbReference type="Gene3D" id="3.90.550.10">
    <property type="entry name" value="Spore Coat Polysaccharide Biosynthesis Protein SpsA, Chain A"/>
    <property type="match status" value="1"/>
</dbReference>
<dbReference type="CDD" id="cd04186">
    <property type="entry name" value="GT_2_like_c"/>
    <property type="match status" value="1"/>
</dbReference>
<evidence type="ECO:0000259" key="4">
    <source>
        <dbReference type="Pfam" id="PF00535"/>
    </source>
</evidence>
<keyword evidence="2" id="KW-0328">Glycosyltransferase</keyword>
<keyword evidence="6" id="KW-1185">Reference proteome</keyword>
<reference evidence="5 6" key="1">
    <citation type="submission" date="2016-10" db="EMBL/GenBank/DDBJ databases">
        <authorList>
            <person name="Varghese N."/>
            <person name="Submissions S."/>
        </authorList>
    </citation>
    <scope>NUCLEOTIDE SEQUENCE [LARGE SCALE GENOMIC DNA]</scope>
    <source>
        <strain evidence="5 6">DSM 29073</strain>
    </source>
</reference>
<evidence type="ECO:0000313" key="5">
    <source>
        <dbReference type="EMBL" id="SEG20477.1"/>
    </source>
</evidence>
<dbReference type="PANTHER" id="PTHR43179">
    <property type="entry name" value="RHAMNOSYLTRANSFERASE WBBL"/>
    <property type="match status" value="1"/>
</dbReference>
<dbReference type="InterPro" id="IPR029044">
    <property type="entry name" value="Nucleotide-diphossugar_trans"/>
</dbReference>
<dbReference type="EMBL" id="FNVS01000020">
    <property type="protein sequence ID" value="SEG20477.1"/>
    <property type="molecule type" value="Genomic_DNA"/>
</dbReference>
<dbReference type="SUPFAM" id="SSF53448">
    <property type="entry name" value="Nucleotide-diphospho-sugar transferases"/>
    <property type="match status" value="1"/>
</dbReference>
<evidence type="ECO:0000256" key="1">
    <source>
        <dbReference type="ARBA" id="ARBA00006739"/>
    </source>
</evidence>
<gene>
    <name evidence="5" type="ORF">SAMN05444001_12017</name>
</gene>
<dbReference type="Pfam" id="PF00535">
    <property type="entry name" value="Glycos_transf_2"/>
    <property type="match status" value="1"/>
</dbReference>
<keyword evidence="3" id="KW-0808">Transferase</keyword>
<dbReference type="InterPro" id="IPR001173">
    <property type="entry name" value="Glyco_trans_2-like"/>
</dbReference>
<dbReference type="GO" id="GO:0016757">
    <property type="term" value="F:glycosyltransferase activity"/>
    <property type="evidence" value="ECO:0007669"/>
    <property type="project" value="UniProtKB-KW"/>
</dbReference>
<evidence type="ECO:0000313" key="6">
    <source>
        <dbReference type="Proteomes" id="UP000236725"/>
    </source>
</evidence>
<proteinExistence type="inferred from homology"/>
<comment type="similarity">
    <text evidence="1">Belongs to the glycosyltransferase 2 family.</text>
</comment>
<protein>
    <recommendedName>
        <fullName evidence="4">Glycosyltransferase 2-like domain-containing protein</fullName>
    </recommendedName>
</protein>